<comment type="caution">
    <text evidence="7">The sequence shown here is derived from an EMBL/GenBank/DDBJ whole genome shotgun (WGS) entry which is preliminary data.</text>
</comment>
<feature type="transmembrane region" description="Helical" evidence="6">
    <location>
        <begin position="12"/>
        <end position="34"/>
    </location>
</feature>
<keyword evidence="8" id="KW-1185">Reference proteome</keyword>
<keyword evidence="3 6" id="KW-0812">Transmembrane</keyword>
<evidence type="ECO:0000256" key="5">
    <source>
        <dbReference type="ARBA" id="ARBA00023136"/>
    </source>
</evidence>
<feature type="transmembrane region" description="Helical" evidence="6">
    <location>
        <begin position="126"/>
        <end position="150"/>
    </location>
</feature>
<evidence type="ECO:0000256" key="4">
    <source>
        <dbReference type="ARBA" id="ARBA00022989"/>
    </source>
</evidence>
<evidence type="ECO:0000313" key="8">
    <source>
        <dbReference type="Proteomes" id="UP000295070"/>
    </source>
</evidence>
<feature type="transmembrane region" description="Helical" evidence="6">
    <location>
        <begin position="40"/>
        <end position="61"/>
    </location>
</feature>
<feature type="transmembrane region" description="Helical" evidence="6">
    <location>
        <begin position="68"/>
        <end position="92"/>
    </location>
</feature>
<gene>
    <name evidence="7" type="ORF">EPR50_G00058400</name>
</gene>
<dbReference type="Pfam" id="PF04103">
    <property type="entry name" value="CD20"/>
    <property type="match status" value="1"/>
</dbReference>
<comment type="subcellular location">
    <subcellularLocation>
        <location evidence="1">Membrane</location>
        <topology evidence="1">Multi-pass membrane protein</topology>
    </subcellularLocation>
</comment>
<evidence type="ECO:0008006" key="9">
    <source>
        <dbReference type="Google" id="ProtNLM"/>
    </source>
</evidence>
<dbReference type="GO" id="GO:0016020">
    <property type="term" value="C:membrane"/>
    <property type="evidence" value="ECO:0007669"/>
    <property type="project" value="UniProtKB-SubCell"/>
</dbReference>
<dbReference type="PANTHER" id="PTHR23320:SF128">
    <property type="entry name" value="MEMBRANE-SPANNING 4-DOMAINS SUBFAMILY A MEMBER 4A"/>
    <property type="match status" value="1"/>
</dbReference>
<dbReference type="AlphaFoldDB" id="A0A484D7L3"/>
<evidence type="ECO:0000256" key="3">
    <source>
        <dbReference type="ARBA" id="ARBA00022692"/>
    </source>
</evidence>
<protein>
    <recommendedName>
        <fullName evidence="9">MARVEL domain-containing protein</fullName>
    </recommendedName>
</protein>
<dbReference type="PANTHER" id="PTHR23320">
    <property type="entry name" value="MEMBRANE-SPANNING 4-DOMAINS SUBFAMILY A MS4A -RELATED"/>
    <property type="match status" value="1"/>
</dbReference>
<organism evidence="7 8">
    <name type="scientific">Perca flavescens</name>
    <name type="common">American yellow perch</name>
    <name type="synonym">Morone flavescens</name>
    <dbReference type="NCBI Taxonomy" id="8167"/>
    <lineage>
        <taxon>Eukaryota</taxon>
        <taxon>Metazoa</taxon>
        <taxon>Chordata</taxon>
        <taxon>Craniata</taxon>
        <taxon>Vertebrata</taxon>
        <taxon>Euteleostomi</taxon>
        <taxon>Actinopterygii</taxon>
        <taxon>Neopterygii</taxon>
        <taxon>Teleostei</taxon>
        <taxon>Neoteleostei</taxon>
        <taxon>Acanthomorphata</taxon>
        <taxon>Eupercaria</taxon>
        <taxon>Perciformes</taxon>
        <taxon>Percoidei</taxon>
        <taxon>Percidae</taxon>
        <taxon>Percinae</taxon>
        <taxon>Perca</taxon>
    </lineage>
</organism>
<dbReference type="InterPro" id="IPR007237">
    <property type="entry name" value="CD20-like"/>
</dbReference>
<keyword evidence="5 6" id="KW-0472">Membrane</keyword>
<evidence type="ECO:0000313" key="7">
    <source>
        <dbReference type="EMBL" id="TDH11205.1"/>
    </source>
</evidence>
<dbReference type="EMBL" id="SCKG01000006">
    <property type="protein sequence ID" value="TDH11205.1"/>
    <property type="molecule type" value="Genomic_DNA"/>
</dbReference>
<evidence type="ECO:0000256" key="6">
    <source>
        <dbReference type="SAM" id="Phobius"/>
    </source>
</evidence>
<reference evidence="7 8" key="1">
    <citation type="submission" date="2019-01" db="EMBL/GenBank/DDBJ databases">
        <title>A chromosome-scale genome assembly of the yellow perch, Perca flavescens.</title>
        <authorList>
            <person name="Feron R."/>
            <person name="Morvezen R."/>
            <person name="Bestin A."/>
            <person name="Haffray P."/>
            <person name="Klopp C."/>
            <person name="Zahm M."/>
            <person name="Cabau C."/>
            <person name="Roques C."/>
            <person name="Donnadieu C."/>
            <person name="Bouchez O."/>
            <person name="Christie M."/>
            <person name="Larson W."/>
            <person name="Guiguen Y."/>
        </authorList>
    </citation>
    <scope>NUCLEOTIDE SEQUENCE [LARGE SCALE GENOMIC DNA]</scope>
    <source>
        <strain evidence="7">YP-PL-M2</strain>
        <tissue evidence="7">Blood</tissue>
    </source>
</reference>
<keyword evidence="4 6" id="KW-1133">Transmembrane helix</keyword>
<comment type="similarity">
    <text evidence="2">Belongs to the MS4A family.</text>
</comment>
<name>A0A484D7L3_PERFV</name>
<proteinExistence type="inferred from homology"/>
<dbReference type="Proteomes" id="UP000295070">
    <property type="component" value="Chromosome 6"/>
</dbReference>
<accession>A0A484D7L3</accession>
<sequence length="198" mass="20783">MDDMTATFLRGAPHVLGVVQIFIGLLCLLFSLTAVFSPVLILHAPLCASATFVVSGSLAVAAARRTSVGLVCACLAWNVLSVVIGLGGVAYLCWLLCDRPPSQRICDTHSFSGRCYEELRGLDVSVYGVLGALLVLLVLQVCVVVTVCVFSCRALARRHSSAPIMVEVGDRGALLYGSDVSLLGSEGEEASTLPAKSP</sequence>
<evidence type="ECO:0000256" key="1">
    <source>
        <dbReference type="ARBA" id="ARBA00004141"/>
    </source>
</evidence>
<evidence type="ECO:0000256" key="2">
    <source>
        <dbReference type="ARBA" id="ARBA00009565"/>
    </source>
</evidence>
<dbReference type="InterPro" id="IPR030417">
    <property type="entry name" value="MS4A"/>
</dbReference>
<dbReference type="STRING" id="8167.A0A484D7L3"/>